<comment type="pathway">
    <text evidence="1 9">Porphyrin-containing compound metabolism; protoporphyrin-IX biosynthesis; coproporphyrinogen-III from 5-aminolevulinate: step 3/4.</text>
</comment>
<comment type="similarity">
    <text evidence="2 9">Belongs to the uroporphyrinogen-III synthase family.</text>
</comment>
<dbReference type="NCBIfam" id="NF004582">
    <property type="entry name" value="PRK05928.1-1"/>
    <property type="match status" value="1"/>
</dbReference>
<dbReference type="CDD" id="cd06578">
    <property type="entry name" value="HemD"/>
    <property type="match status" value="1"/>
</dbReference>
<evidence type="ECO:0000256" key="7">
    <source>
        <dbReference type="ARBA" id="ARBA00040167"/>
    </source>
</evidence>
<comment type="function">
    <text evidence="6 9">Catalyzes cyclization of the linear tetrapyrrole, hydroxymethylbilane, to the macrocyclic uroporphyrinogen III.</text>
</comment>
<dbReference type="Gene3D" id="3.40.50.10090">
    <property type="match status" value="2"/>
</dbReference>
<dbReference type="PANTHER" id="PTHR38042:SF1">
    <property type="entry name" value="UROPORPHYRINOGEN-III SYNTHASE, CHLOROPLASTIC"/>
    <property type="match status" value="1"/>
</dbReference>
<evidence type="ECO:0000256" key="9">
    <source>
        <dbReference type="RuleBase" id="RU366031"/>
    </source>
</evidence>
<dbReference type="Proteomes" id="UP000294338">
    <property type="component" value="Chromosome 1"/>
</dbReference>
<reference evidence="11 12" key="1">
    <citation type="submission" date="2019-02" db="EMBL/GenBank/DDBJ databases">
        <authorList>
            <person name="Manzano-Marin A."/>
            <person name="Manzano-Marin A."/>
        </authorList>
    </citation>
    <scope>NUCLEOTIDE SEQUENCE [LARGE SCALE GENOMIC DNA]</scope>
    <source>
        <strain evidence="11 12">ErCisplendens/pseudotsugae</strain>
    </source>
</reference>
<dbReference type="InterPro" id="IPR003754">
    <property type="entry name" value="4pyrrol_synth_uPrphyn_synth"/>
</dbReference>
<evidence type="ECO:0000256" key="3">
    <source>
        <dbReference type="ARBA" id="ARBA00013109"/>
    </source>
</evidence>
<dbReference type="SUPFAM" id="SSF69618">
    <property type="entry name" value="HemD-like"/>
    <property type="match status" value="1"/>
</dbReference>
<accession>A0A451D417</accession>
<keyword evidence="4 9" id="KW-0456">Lyase</keyword>
<evidence type="ECO:0000256" key="6">
    <source>
        <dbReference type="ARBA" id="ARBA00037589"/>
    </source>
</evidence>
<feature type="domain" description="Tetrapyrrole biosynthesis uroporphyrinogen III synthase" evidence="10">
    <location>
        <begin position="14"/>
        <end position="241"/>
    </location>
</feature>
<gene>
    <name evidence="11" type="primary">hemD</name>
    <name evidence="11" type="ORF">ERCISPPS3390_310</name>
</gene>
<dbReference type="UniPathway" id="UPA00251">
    <property type="reaction ID" value="UER00320"/>
</dbReference>
<evidence type="ECO:0000256" key="4">
    <source>
        <dbReference type="ARBA" id="ARBA00023239"/>
    </source>
</evidence>
<dbReference type="RefSeq" id="WP_197095099.1">
    <property type="nucleotide sequence ID" value="NZ_LR217705.1"/>
</dbReference>
<evidence type="ECO:0000313" key="12">
    <source>
        <dbReference type="Proteomes" id="UP000294338"/>
    </source>
</evidence>
<dbReference type="GO" id="GO:0006780">
    <property type="term" value="P:uroporphyrinogen III biosynthetic process"/>
    <property type="evidence" value="ECO:0007669"/>
    <property type="project" value="UniProtKB-UniRule"/>
</dbReference>
<dbReference type="AlphaFoldDB" id="A0A451D417"/>
<dbReference type="InterPro" id="IPR036108">
    <property type="entry name" value="4pyrrol_syn_uPrphyn_synt_sf"/>
</dbReference>
<evidence type="ECO:0000256" key="1">
    <source>
        <dbReference type="ARBA" id="ARBA00004772"/>
    </source>
</evidence>
<evidence type="ECO:0000256" key="5">
    <source>
        <dbReference type="ARBA" id="ARBA00023244"/>
    </source>
</evidence>
<organism evidence="11 12">
    <name type="scientific">Candidatus Erwinia haradaeae</name>
    <dbReference type="NCBI Taxonomy" id="1922217"/>
    <lineage>
        <taxon>Bacteria</taxon>
        <taxon>Pseudomonadati</taxon>
        <taxon>Pseudomonadota</taxon>
        <taxon>Gammaproteobacteria</taxon>
        <taxon>Enterobacterales</taxon>
        <taxon>Erwiniaceae</taxon>
        <taxon>Erwinia</taxon>
    </lineage>
</organism>
<dbReference type="GO" id="GO:0006782">
    <property type="term" value="P:protoporphyrinogen IX biosynthetic process"/>
    <property type="evidence" value="ECO:0007669"/>
    <property type="project" value="UniProtKB-UniRule"/>
</dbReference>
<evidence type="ECO:0000313" key="11">
    <source>
        <dbReference type="EMBL" id="VFP80448.1"/>
    </source>
</evidence>
<evidence type="ECO:0000259" key="10">
    <source>
        <dbReference type="Pfam" id="PF02602"/>
    </source>
</evidence>
<dbReference type="Pfam" id="PF02602">
    <property type="entry name" value="HEM4"/>
    <property type="match status" value="1"/>
</dbReference>
<dbReference type="EMBL" id="LR217705">
    <property type="protein sequence ID" value="VFP80448.1"/>
    <property type="molecule type" value="Genomic_DNA"/>
</dbReference>
<dbReference type="EC" id="4.2.1.75" evidence="3 9"/>
<proteinExistence type="inferred from homology"/>
<keyword evidence="5 9" id="KW-0627">Porphyrin biosynthesis</keyword>
<protein>
    <recommendedName>
        <fullName evidence="7 9">Uroporphyrinogen-III synthase</fullName>
        <ecNumber evidence="3 9">4.2.1.75</ecNumber>
    </recommendedName>
</protein>
<dbReference type="PANTHER" id="PTHR38042">
    <property type="entry name" value="UROPORPHYRINOGEN-III SYNTHASE, CHLOROPLASTIC"/>
    <property type="match status" value="1"/>
</dbReference>
<dbReference type="GO" id="GO:0004852">
    <property type="term" value="F:uroporphyrinogen-III synthase activity"/>
    <property type="evidence" value="ECO:0007669"/>
    <property type="project" value="UniProtKB-UniRule"/>
</dbReference>
<comment type="catalytic activity">
    <reaction evidence="8 9">
        <text>hydroxymethylbilane = uroporphyrinogen III + H2O</text>
        <dbReference type="Rhea" id="RHEA:18965"/>
        <dbReference type="ChEBI" id="CHEBI:15377"/>
        <dbReference type="ChEBI" id="CHEBI:57308"/>
        <dbReference type="ChEBI" id="CHEBI:57845"/>
        <dbReference type="EC" id="4.2.1.75"/>
    </reaction>
</comment>
<name>A0A451D417_9GAMM</name>
<sequence length="250" mass="28522">MNILVTRPTPSANELVGYLRRLGREAWAFPLIEFFPGSQLRTLPMRLQALGKGDLVLILSRNAIHYAELILTSKDISWPKILNYYAIGRSTAIAFHAATGYKIFCPNQQETSETLIQALSAQAIKGKNILILRGNGGRNLLQNTLLGYGAQVELIECYRRCEKFYHGEKEGKRWRQKGIDTLIVTSGEMLMQLHCLFTDTDRKEWLLKCRLIVVSERLKILAKILGWKDIYVSHGSDNNTLLNFILTYTY</sequence>
<dbReference type="InterPro" id="IPR039793">
    <property type="entry name" value="UROS/Hem4"/>
</dbReference>
<evidence type="ECO:0000256" key="2">
    <source>
        <dbReference type="ARBA" id="ARBA00008133"/>
    </source>
</evidence>
<evidence type="ECO:0000256" key="8">
    <source>
        <dbReference type="ARBA" id="ARBA00048617"/>
    </source>
</evidence>